<keyword evidence="1" id="KW-0732">Signal</keyword>
<evidence type="ECO:0000259" key="2">
    <source>
        <dbReference type="Pfam" id="PF13205"/>
    </source>
</evidence>
<name>A0A367ZLD7_9BACT</name>
<dbReference type="SUPFAM" id="SSF49452">
    <property type="entry name" value="Starch-binding domain-like"/>
    <property type="match status" value="1"/>
</dbReference>
<comment type="caution">
    <text evidence="3">The sequence shown here is derived from an EMBL/GenBank/DDBJ whole genome shotgun (WGS) entry which is preliminary data.</text>
</comment>
<feature type="domain" description="SbsA Ig-like" evidence="2">
    <location>
        <begin position="504"/>
        <end position="610"/>
    </location>
</feature>
<accession>A0A367ZLD7</accession>
<dbReference type="Pfam" id="PF13205">
    <property type="entry name" value="Big_5"/>
    <property type="match status" value="2"/>
</dbReference>
<reference evidence="3 4" key="1">
    <citation type="submission" date="2018-05" db="EMBL/GenBank/DDBJ databases">
        <title>A metagenomic window into the 2 km-deep terrestrial subsurface aquifer revealed taxonomically and functionally diverse microbial community comprising novel uncultured bacterial lineages.</title>
        <authorList>
            <person name="Kadnikov V.V."/>
            <person name="Mardanov A.V."/>
            <person name="Beletsky A.V."/>
            <person name="Banks D."/>
            <person name="Pimenov N.V."/>
            <person name="Frank Y.A."/>
            <person name="Karnachuk O.V."/>
            <person name="Ravin N.V."/>
        </authorList>
    </citation>
    <scope>NUCLEOTIDE SEQUENCE [LARGE SCALE GENOMIC DNA]</scope>
    <source>
        <strain evidence="3">BY5</strain>
    </source>
</reference>
<gene>
    <name evidence="3" type="ORF">OZSIB_0466</name>
</gene>
<sequence length="1682" mass="175206">MSAKNTNSRVPARTDRSRFWAALAVLVTAVVVTLTGCNPLGSGGGAGDDVVPVPAFTDSGYYVTGKLMLPRVEFDETSASVREAEGALRMEIQATDEMPAAGYVVFLPKFPEIFAIVASDGTYRLGPVPPEAEEDFSDLYGDENGFDLWGETPEGQNTGSVKATQRLYGRAAAGQAPRGYLAPILDQLREIEKRTGQKVLDKIPLPVVKPSIKIIGVPPEAFGDPKSLSTATIKAALRAGFGDWLVEAATAMVKEIPGPKQVVETVENVVQAFKGNFSGDLDLGLPSLNQNDLMAKLGDSFLVPITMQPNNRVARGKITNENGVGLPAAVLRLNGATFLTTLSGEFETPKQPRGSKSQIEIVGGPYAQKLPPIDFSFPSDQKPYYNYQVFPNDWANNKPPVVSLAADRYTVGPNGVVTLTARATDPENQGLRFAWSASRGTIKGNNLSATFSPGQEAGVATITFEATDPANNKGRTSINIFVTESIGPFSAPDNSIPVIMPDTGLSPAPQAANVSGIAPLVITFNRPVAAAGANLFITIFDEEANAEVERISPTDTGKVVVNGNVVTIKPRALRPGRKHSVTIAAGAFRSADFLKSFAGITARTTWTFTTAQVFASLEPVPTKGIAVGADLVAVFDRDVIKGSGNILIRKVSGDDILATIPVTDARVTLTGGRTLRIAHDPFVPGTALYVQIPETAIVLPDGKPFFGVTGSWWNFTVNTAPNVDRVAFTSTTQATYYPGQTISFIVNFSGPVQVTGNPAVALNTTPARQALYVNSPAPDQMAFSYTVQPGDFVDRLDYASVNALTTNGGSIKAADGADALLPLPTPGGTGSLAADRAVKIELVPAVTLVTSSAPNGSYVAGDVIPIQVTFSKTVNVTGAPQLELNTGDVKRKAVYASGGGTTVLVFNYTVQAGDSSSDLDYTGPTALTLNGGTIKGAAGEDALLTLPAIGSVESLGVQKNLVIGDAAPGVTLVSSTQANGTYDVGAVIPIQITFSKVVKVTGTPQLELNTGSVKQKADYTSGDGSNVLVFTYTVQPGDTSADLDYTSVNALALNGGTIKGTGDEIAVLTLPGVGTANSLGGQKNLVINTQPPAVTLVSSTKANGTYDVGTEIAIQVTFSKAVKVTGTPQLELDTGSVKRKASYDSGDGTTVLTFLYQVQAGDTSADLNYPSVDALTLNGGTIKSDTGADAVLTLPAITSANSLGGQKNLVIDTQPPAVTLVSSTKANGTYDVGTEIAIQVTFSKPVKVTGTPQLELDTGSVKQKANYTSGDGSNVLVFTYTVQAGDTSSDLNYTSTNALSLNGGTIKSDTGADAVLTLPAITSANSLGGQKNLVIDTAPPTFLTTAPTSPLPGATDVNTTTLIMSFSSAIEAMGGTISIKKYSDNSLIESFAANNTAKVTVSGSQATLKINALAGGTKVYVVMGNDCFRKQSGGTAFPGISSKDTWSFTTAATGAINGFFGESIQNVGLPGVKIEVRAGSDNTTGDVLVTGTVGAGGAFAFSSLPVGPCTLLFTDPSIYPVHHNVTVVADTDTNIPEVRTVKVVPANTFKVYLRCNSNDYYIVGTFPKDDTGGRYQCGGGFYPSSAGDAEAKMDHSSFSTTEELNVTSHTRAGLYRFFVKDGGFLGLNFSDVRVTLYLPGGEMREFKPTGTPTAGNTVWVAFEMSEDGGVNPINTFQAVAPE</sequence>
<dbReference type="Gene3D" id="2.60.40.10">
    <property type="entry name" value="Immunoglobulins"/>
    <property type="match status" value="1"/>
</dbReference>
<dbReference type="GO" id="GO:0030246">
    <property type="term" value="F:carbohydrate binding"/>
    <property type="evidence" value="ECO:0007669"/>
    <property type="project" value="InterPro"/>
</dbReference>
<dbReference type="EMBL" id="QOQW01000017">
    <property type="protein sequence ID" value="RCK78915.1"/>
    <property type="molecule type" value="Genomic_DNA"/>
</dbReference>
<dbReference type="InterPro" id="IPR013784">
    <property type="entry name" value="Carb-bd-like_fold"/>
</dbReference>
<evidence type="ECO:0000313" key="3">
    <source>
        <dbReference type="EMBL" id="RCK78915.1"/>
    </source>
</evidence>
<feature type="domain" description="SbsA Ig-like" evidence="2">
    <location>
        <begin position="1336"/>
        <end position="1450"/>
    </location>
</feature>
<proteinExistence type="predicted"/>
<dbReference type="Proteomes" id="UP000252355">
    <property type="component" value="Unassembled WGS sequence"/>
</dbReference>
<organism evidence="3 4">
    <name type="scientific">Candidatus Ozemobacter sibiricus</name>
    <dbReference type="NCBI Taxonomy" id="2268124"/>
    <lineage>
        <taxon>Bacteria</taxon>
        <taxon>Candidatus Ozemobacteria</taxon>
        <taxon>Candidatus Ozemobacterales</taxon>
        <taxon>Candidatus Ozemobacteraceae</taxon>
        <taxon>Candidatus Ozemobacter</taxon>
    </lineage>
</organism>
<protein>
    <recommendedName>
        <fullName evidence="2">SbsA Ig-like domain-containing protein</fullName>
    </recommendedName>
</protein>
<evidence type="ECO:0000256" key="1">
    <source>
        <dbReference type="ARBA" id="ARBA00022729"/>
    </source>
</evidence>
<evidence type="ECO:0000313" key="4">
    <source>
        <dbReference type="Proteomes" id="UP000252355"/>
    </source>
</evidence>
<dbReference type="InterPro" id="IPR013783">
    <property type="entry name" value="Ig-like_fold"/>
</dbReference>
<dbReference type="InterPro" id="IPR032812">
    <property type="entry name" value="SbsA_Ig"/>
</dbReference>